<name>A0A0L6U068_9FIRM</name>
<feature type="transmembrane region" description="Helical" evidence="8">
    <location>
        <begin position="224"/>
        <end position="243"/>
    </location>
</feature>
<dbReference type="Proteomes" id="UP000036873">
    <property type="component" value="Unassembled WGS sequence"/>
</dbReference>
<dbReference type="PATRIC" id="fig|52689.4.peg.1175"/>
<feature type="transmembrane region" description="Helical" evidence="8">
    <location>
        <begin position="68"/>
        <end position="88"/>
    </location>
</feature>
<comment type="similarity">
    <text evidence="2">Belongs to the auxin efflux carrier (TC 2.A.69) family.</text>
</comment>
<dbReference type="PANTHER" id="PTHR36838:SF1">
    <property type="entry name" value="SLR1864 PROTEIN"/>
    <property type="match status" value="1"/>
</dbReference>
<dbReference type="Gene3D" id="1.20.1530.20">
    <property type="match status" value="2"/>
</dbReference>
<evidence type="ECO:0000256" key="4">
    <source>
        <dbReference type="ARBA" id="ARBA00022475"/>
    </source>
</evidence>
<dbReference type="STRING" id="52689.AKG39_09820"/>
<dbReference type="InterPro" id="IPR038770">
    <property type="entry name" value="Na+/solute_symporter_sf"/>
</dbReference>
<evidence type="ECO:0000256" key="7">
    <source>
        <dbReference type="ARBA" id="ARBA00023136"/>
    </source>
</evidence>
<evidence type="ECO:0000313" key="10">
    <source>
        <dbReference type="Proteomes" id="UP000036873"/>
    </source>
</evidence>
<feature type="transmembrane region" description="Helical" evidence="8">
    <location>
        <begin position="161"/>
        <end position="179"/>
    </location>
</feature>
<feature type="transmembrane region" description="Helical" evidence="8">
    <location>
        <begin position="100"/>
        <end position="121"/>
    </location>
</feature>
<dbReference type="Pfam" id="PF03547">
    <property type="entry name" value="Mem_trans"/>
    <property type="match status" value="2"/>
</dbReference>
<proteinExistence type="inferred from homology"/>
<dbReference type="GO" id="GO:0055085">
    <property type="term" value="P:transmembrane transport"/>
    <property type="evidence" value="ECO:0007669"/>
    <property type="project" value="InterPro"/>
</dbReference>
<comment type="subcellular location">
    <subcellularLocation>
        <location evidence="1">Cell membrane</location>
        <topology evidence="1">Multi-pass membrane protein</topology>
    </subcellularLocation>
</comment>
<feature type="transmembrane region" description="Helical" evidence="8">
    <location>
        <begin position="6"/>
        <end position="24"/>
    </location>
</feature>
<evidence type="ECO:0000256" key="1">
    <source>
        <dbReference type="ARBA" id="ARBA00004651"/>
    </source>
</evidence>
<keyword evidence="7 8" id="KW-0472">Membrane</keyword>
<dbReference type="InterPro" id="IPR004776">
    <property type="entry name" value="Mem_transp_PIN-like"/>
</dbReference>
<dbReference type="OrthoDB" id="9798064at2"/>
<feature type="transmembrane region" description="Helical" evidence="8">
    <location>
        <begin position="127"/>
        <end position="149"/>
    </location>
</feature>
<evidence type="ECO:0000256" key="2">
    <source>
        <dbReference type="ARBA" id="ARBA00010145"/>
    </source>
</evidence>
<keyword evidence="4" id="KW-1003">Cell membrane</keyword>
<protein>
    <submittedName>
        <fullName evidence="9">Transporter</fullName>
    </submittedName>
</protein>
<feature type="transmembrane region" description="Helical" evidence="8">
    <location>
        <begin position="36"/>
        <end position="56"/>
    </location>
</feature>
<dbReference type="RefSeq" id="WP_050740214.1">
    <property type="nucleotide sequence ID" value="NZ_LGYO01000022.1"/>
</dbReference>
<sequence>MDIIVVISQMLELFLILGLGYISVRTKVVDQKFGTQLSRFILNITLPCLMIASVAAMPNDTDKKDIMLMFLISILFYVIMPFVAYFITRILRVKKEERKLYMYMTIWSNVGFMGFPVIASIFGEGAIFYATIFNLIFNVSNFTLGIMLMSKEGKNALNLKMFLSPGIIASLVAVAMFALDIRLPDILNNTLKTVGNTTTPLAMIVIGIALGGISIKSVFTELRLYPYVIIKQILLPIGAWLILKNIIASPYILGIVIIIIAMPVATSTVLFANRYDNNIGLATKGVFITTLASVVTIPLISYLIL</sequence>
<evidence type="ECO:0000256" key="6">
    <source>
        <dbReference type="ARBA" id="ARBA00022989"/>
    </source>
</evidence>
<reference evidence="10" key="1">
    <citation type="submission" date="2015-07" db="EMBL/GenBank/DDBJ databases">
        <title>Draft genome sequence of Acetobacterium bakii DSM 8293, a potential psychrophilic chemical producer through syngas fermentation.</title>
        <authorList>
            <person name="Song Y."/>
            <person name="Hwang S."/>
            <person name="Cho B.-K."/>
        </authorList>
    </citation>
    <scope>NUCLEOTIDE SEQUENCE [LARGE SCALE GENOMIC DNA]</scope>
    <source>
        <strain evidence="10">DSM 8239</strain>
    </source>
</reference>
<dbReference type="GO" id="GO:0005886">
    <property type="term" value="C:plasma membrane"/>
    <property type="evidence" value="ECO:0007669"/>
    <property type="project" value="UniProtKB-SubCell"/>
</dbReference>
<keyword evidence="10" id="KW-1185">Reference proteome</keyword>
<feature type="transmembrane region" description="Helical" evidence="8">
    <location>
        <begin position="285"/>
        <end position="304"/>
    </location>
</feature>
<evidence type="ECO:0000256" key="8">
    <source>
        <dbReference type="SAM" id="Phobius"/>
    </source>
</evidence>
<keyword evidence="5 8" id="KW-0812">Transmembrane</keyword>
<dbReference type="AlphaFoldDB" id="A0A0L6U068"/>
<feature type="transmembrane region" description="Helical" evidence="8">
    <location>
        <begin position="199"/>
        <end position="219"/>
    </location>
</feature>
<organism evidence="9 10">
    <name type="scientific">Acetobacterium bakii</name>
    <dbReference type="NCBI Taxonomy" id="52689"/>
    <lineage>
        <taxon>Bacteria</taxon>
        <taxon>Bacillati</taxon>
        <taxon>Bacillota</taxon>
        <taxon>Clostridia</taxon>
        <taxon>Eubacteriales</taxon>
        <taxon>Eubacteriaceae</taxon>
        <taxon>Acetobacterium</taxon>
    </lineage>
</organism>
<evidence type="ECO:0000256" key="5">
    <source>
        <dbReference type="ARBA" id="ARBA00022692"/>
    </source>
</evidence>
<accession>A0A0L6U068</accession>
<comment type="caution">
    <text evidence="9">The sequence shown here is derived from an EMBL/GenBank/DDBJ whole genome shotgun (WGS) entry which is preliminary data.</text>
</comment>
<evidence type="ECO:0000256" key="3">
    <source>
        <dbReference type="ARBA" id="ARBA00022448"/>
    </source>
</evidence>
<keyword evidence="3" id="KW-0813">Transport</keyword>
<gene>
    <name evidence="9" type="ORF">AKG39_09820</name>
</gene>
<evidence type="ECO:0000313" key="9">
    <source>
        <dbReference type="EMBL" id="KNZ41901.1"/>
    </source>
</evidence>
<feature type="transmembrane region" description="Helical" evidence="8">
    <location>
        <begin position="249"/>
        <end position="273"/>
    </location>
</feature>
<dbReference type="PANTHER" id="PTHR36838">
    <property type="entry name" value="AUXIN EFFLUX CARRIER FAMILY PROTEIN"/>
    <property type="match status" value="1"/>
</dbReference>
<keyword evidence="6 8" id="KW-1133">Transmembrane helix</keyword>
<dbReference type="EMBL" id="LGYO01000022">
    <property type="protein sequence ID" value="KNZ41901.1"/>
    <property type="molecule type" value="Genomic_DNA"/>
</dbReference>